<comment type="caution">
    <text evidence="1">The sequence shown here is derived from an EMBL/GenBank/DDBJ whole genome shotgun (WGS) entry which is preliminary data.</text>
</comment>
<dbReference type="RefSeq" id="WP_115858013.1">
    <property type="nucleotide sequence ID" value="NZ_QTSU01000001.1"/>
</dbReference>
<name>A0A371K3S2_9GAMM</name>
<dbReference type="EMBL" id="QTSU01000001">
    <property type="protein sequence ID" value="RDZ28573.1"/>
    <property type="molecule type" value="Genomic_DNA"/>
</dbReference>
<accession>A0A371K3S2</accession>
<dbReference type="Proteomes" id="UP000264492">
    <property type="component" value="Unassembled WGS sequence"/>
</dbReference>
<organism evidence="1 2">
    <name type="scientific">Lysobacter silvisoli</name>
    <dbReference type="NCBI Taxonomy" id="2293254"/>
    <lineage>
        <taxon>Bacteria</taxon>
        <taxon>Pseudomonadati</taxon>
        <taxon>Pseudomonadota</taxon>
        <taxon>Gammaproteobacteria</taxon>
        <taxon>Lysobacterales</taxon>
        <taxon>Lysobacteraceae</taxon>
        <taxon>Lysobacter</taxon>
    </lineage>
</organism>
<evidence type="ECO:0000313" key="2">
    <source>
        <dbReference type="Proteomes" id="UP000264492"/>
    </source>
</evidence>
<keyword evidence="2" id="KW-1185">Reference proteome</keyword>
<dbReference type="AlphaFoldDB" id="A0A371K3S2"/>
<proteinExistence type="predicted"/>
<gene>
    <name evidence="1" type="ORF">DX914_05450</name>
</gene>
<evidence type="ECO:0000313" key="1">
    <source>
        <dbReference type="EMBL" id="RDZ28573.1"/>
    </source>
</evidence>
<reference evidence="1 2" key="1">
    <citation type="submission" date="2018-08" db="EMBL/GenBank/DDBJ databases">
        <title>Lysobacter sp. zong2l5, whole genome shotgun sequence.</title>
        <authorList>
            <person name="Zhang X."/>
            <person name="Feng G."/>
            <person name="Zhu H."/>
        </authorList>
    </citation>
    <scope>NUCLEOTIDE SEQUENCE [LARGE SCALE GENOMIC DNA]</scope>
    <source>
        <strain evidence="2">zong2l5</strain>
    </source>
</reference>
<protein>
    <submittedName>
        <fullName evidence="1">Uncharacterized protein</fullName>
    </submittedName>
</protein>
<dbReference type="OrthoDB" id="9949519at2"/>
<sequence length="78" mass="9027">MNSERDHREQLERALDGLDHAVAAWLADPPERRVLEREFEIAVARILVHTGALDYDYVVGRIRHSILSLFEPRSPTLH</sequence>